<feature type="transmembrane region" description="Helical" evidence="1">
    <location>
        <begin position="884"/>
        <end position="909"/>
    </location>
</feature>
<sequence length="1318" mass="147235">MSMKLEDGAARLSLLQLTRWELWIDGFFERRPYFADFALEQLMVHLRTYYPEGDVAPGFPQALLHALLQRLIDGQLPDFDADLHGPLRWLAQADPEDAQEGWNERQQTVAQIIEGAATGVLEDYCQALRRQWTQRPAGLDGASAVGERFLEQLEAHCSALKTLFCAETLKRFDGDSLLQYIQDLEARWRSLFDGTGSLPDAERQQIDALVRGALGDWFSALDSEELEVLRHFQHRHGLLREQLRLLLYGVDSLEAHARLAIIDYCRLALGLDIDPDEMQVRTRVEHPRYPVARTLRLAALVAEGPFAASPDKVRTLLRDPGALNQVLPAGFLDELLLNVDPRAGYHQALAERYANPDVFSALLDLNDMRLQQSAFIARCKGHLGAESYARVLRVRAGNGVGRDEPGDKVTGVSQFPDEPLAQLMLFYHQDDAGLLSGLVLYAPGKPDGQEWIELASLRALAVELGQWLAGEAGTRYLLDRINVRGQHKAEQFYAAVRERPDAWDLSRDHRGPQHGYAQCCRYLVELGRDNHLEQVAWYDAPRWFAELTLDERRVIAGLNENLRLLDLAMQHQVSEQESLLAFSRRTVKAAIADYLRECGVTDEVDPETILFDFFPGLISSRKTTRTLLDLAIYGYDDNWGLDNPRMPVRSSVGQDLGKVRAAELVTYVRSAYIGQAYADSIRARFLDPADPGYAKRRALHFALAQTTLRRDVHATHGKRMISDSERDWLLEVVDKLGEVREPQGESADNIAGSGLFRFTLNGRNSTGLYVFRRIVGGVAQDWLYTPQAPDGLSLRKYQGFVGAGRGALHDWYLQHVRFVDRPKVSEWLMQLAKGERPRDTLREGNRIVDFMAEYDAFLESHASDIEAVTRSRHEVIVEQVTKGLLYAAFPLSLAFPPLGFALDAVFIAIGSYKAIASHIADDDSAALNHWLGVAIALWGIALPGAWGALTHASRAGLRKASEASRWSQLTDQARPGIRQGERAAVSVMDEQRALRKVPDNLRSMERGGIWRGVYSRVGEDGREAFYVNDRGRYFQVIHDPDLDTLRLLDPRYPRAQYRVPIRLGPGNRWQFNERVGLLGGAPSQYLGRVWDVAEAFAARTNPLPQRGVLQGEGLIARFNPAGSDNYLYSLNIESCVAVCLYNPATRGGALIHVDHNIGRLVEDALDTALHGIRRGGEEGRISAVLVGGDWLSTAADIGGPLRSALARRGIQAQWDHWSYSSCLGNIYGVRFDLADGATSVFTSTRSSVQKVLDPILLEASLGGSSDIAVRARRFMQRFRQEVLVQRRDGQVTTLGGRPATAQQIEAQALQLTTLQNMA</sequence>
<name>A0A177SUK1_PSEPU</name>
<dbReference type="EMBL" id="LUCV01000005">
    <property type="protein sequence ID" value="OAI94623.1"/>
    <property type="molecule type" value="Genomic_DNA"/>
</dbReference>
<evidence type="ECO:0000256" key="1">
    <source>
        <dbReference type="SAM" id="Phobius"/>
    </source>
</evidence>
<evidence type="ECO:0000313" key="3">
    <source>
        <dbReference type="Proteomes" id="UP000077752"/>
    </source>
</evidence>
<dbReference type="SUPFAM" id="SSF64438">
    <property type="entry name" value="CNF1/YfiH-like putative cysteine hydrolases"/>
    <property type="match status" value="1"/>
</dbReference>
<accession>A0A177SUK1</accession>
<organism evidence="2 3">
    <name type="scientific">Pseudomonas putida</name>
    <name type="common">Arthrobacter siderocapsulatus</name>
    <dbReference type="NCBI Taxonomy" id="303"/>
    <lineage>
        <taxon>Bacteria</taxon>
        <taxon>Pseudomonadati</taxon>
        <taxon>Pseudomonadota</taxon>
        <taxon>Gammaproteobacteria</taxon>
        <taxon>Pseudomonadales</taxon>
        <taxon>Pseudomonadaceae</taxon>
        <taxon>Pseudomonas</taxon>
    </lineage>
</organism>
<feature type="transmembrane region" description="Helical" evidence="1">
    <location>
        <begin position="930"/>
        <end position="949"/>
    </location>
</feature>
<comment type="caution">
    <text evidence="2">The sequence shown here is derived from an EMBL/GenBank/DDBJ whole genome shotgun (WGS) entry which is preliminary data.</text>
</comment>
<keyword evidence="1" id="KW-0812">Transmembrane</keyword>
<evidence type="ECO:0008006" key="4">
    <source>
        <dbReference type="Google" id="ProtNLM"/>
    </source>
</evidence>
<keyword evidence="1" id="KW-0472">Membrane</keyword>
<evidence type="ECO:0000313" key="2">
    <source>
        <dbReference type="EMBL" id="OAI94623.1"/>
    </source>
</evidence>
<dbReference type="InterPro" id="IPR011324">
    <property type="entry name" value="Cytotoxic_necrot_fac-like_cat"/>
</dbReference>
<keyword evidence="1" id="KW-1133">Transmembrane helix</keyword>
<dbReference type="RefSeq" id="WP_064301579.1">
    <property type="nucleotide sequence ID" value="NZ_LUCV01000005.1"/>
</dbReference>
<proteinExistence type="predicted"/>
<dbReference type="Proteomes" id="UP000077752">
    <property type="component" value="Unassembled WGS sequence"/>
</dbReference>
<gene>
    <name evidence="2" type="ORF">AYO28_08400</name>
</gene>
<reference evidence="2 3" key="1">
    <citation type="submission" date="2016-03" db="EMBL/GenBank/DDBJ databases">
        <title>Draft Genome Assembly of Pseudomonas putida strain CBF10-2.</title>
        <authorList>
            <person name="Iyer R.S."/>
            <person name="Damania A."/>
        </authorList>
    </citation>
    <scope>NUCLEOTIDE SEQUENCE [LARGE SCALE GENOMIC DNA]</scope>
    <source>
        <strain evidence="2 3">CBF10-2</strain>
    </source>
</reference>
<protein>
    <recommendedName>
        <fullName evidence="4">Type III effector 1</fullName>
    </recommendedName>
</protein>